<dbReference type="AlphaFoldDB" id="A0A0A8TSC8"/>
<sequence length="196" mass="21390">MKNRYGFTLIELVIVVVVVAIIAAIAIPNYAQFIERKDEAIAKQEAQKVAAELERFKSKNFSYKGFDASYLYRFTDTDAHGNSVISSHYNPSTGQLLLPIGVDTNNAKYKLTLVDGTTHQPLTIKKGANGTETPDSTSVKGLSWAIAVERVKGNSGEPKQPRNNDLLSLSTGLRCMTKVKDVVSLFSDCGSAGESW</sequence>
<dbReference type="EMBL" id="CP092085">
    <property type="protein sequence ID" value="UUN98292.1"/>
    <property type="molecule type" value="Genomic_DNA"/>
</dbReference>
<name>A0A0A8TSC8_ACIBZ</name>
<dbReference type="InterPro" id="IPR045584">
    <property type="entry name" value="Pilin-like"/>
</dbReference>
<dbReference type="SUPFAM" id="SSF54523">
    <property type="entry name" value="Pili subunits"/>
    <property type="match status" value="1"/>
</dbReference>
<protein>
    <submittedName>
        <fullName evidence="2">Prepilin-type N-terminal cleavage/methylation domain-containing protein</fullName>
    </submittedName>
</protein>
<dbReference type="NCBIfam" id="TIGR02532">
    <property type="entry name" value="IV_pilin_GFxxxE"/>
    <property type="match status" value="1"/>
</dbReference>
<dbReference type="InterPro" id="IPR012902">
    <property type="entry name" value="N_methyl_site"/>
</dbReference>
<dbReference type="GO" id="GO:0015628">
    <property type="term" value="P:protein secretion by the type II secretion system"/>
    <property type="evidence" value="ECO:0007669"/>
    <property type="project" value="InterPro"/>
</dbReference>
<dbReference type="Gene3D" id="3.30.700.10">
    <property type="entry name" value="Glycoprotein, Type 4 Pilin"/>
    <property type="match status" value="1"/>
</dbReference>
<dbReference type="RefSeq" id="WP_042088547.1">
    <property type="nucleotide sequence ID" value="NZ_BKMM01000002.1"/>
</dbReference>
<dbReference type="InterPro" id="IPR000983">
    <property type="entry name" value="Bac_GSPG_pilin"/>
</dbReference>
<keyword evidence="1" id="KW-0488">Methylation</keyword>
<dbReference type="Pfam" id="PF07963">
    <property type="entry name" value="N_methyl"/>
    <property type="match status" value="1"/>
</dbReference>
<evidence type="ECO:0000313" key="2">
    <source>
        <dbReference type="EMBL" id="UUN98292.1"/>
    </source>
</evidence>
<accession>A0A0A8TSC8</accession>
<proteinExistence type="predicted"/>
<dbReference type="KEGG" id="aber:BSR55_19365"/>
<evidence type="ECO:0000313" key="3">
    <source>
        <dbReference type="Proteomes" id="UP000644140"/>
    </source>
</evidence>
<organism evidence="2 3">
    <name type="scientific">Acinetobacter bereziniae</name>
    <name type="common">Acinetobacter genomosp. 10</name>
    <dbReference type="NCBI Taxonomy" id="106648"/>
    <lineage>
        <taxon>Bacteria</taxon>
        <taxon>Pseudomonadati</taxon>
        <taxon>Pseudomonadota</taxon>
        <taxon>Gammaproteobacteria</taxon>
        <taxon>Moraxellales</taxon>
        <taxon>Moraxellaceae</taxon>
        <taxon>Acinetobacter</taxon>
    </lineage>
</organism>
<reference evidence="2" key="1">
    <citation type="submission" date="2022-02" db="EMBL/GenBank/DDBJ databases">
        <title>Characterization of Tn125 harboring carbapenem-resistant Acinetobacter bereziniae clinical isolates.</title>
        <authorList>
            <person name="Wong N.-K."/>
            <person name="Pan Q."/>
        </authorList>
    </citation>
    <scope>NUCLEOTIDE SEQUENCE</scope>
    <source>
        <strain evidence="2">GD03393</strain>
    </source>
</reference>
<dbReference type="Proteomes" id="UP000644140">
    <property type="component" value="Chromosome"/>
</dbReference>
<gene>
    <name evidence="2" type="ORF">I9054_002155</name>
</gene>
<dbReference type="PRINTS" id="PR00813">
    <property type="entry name" value="BCTERIALGSPG"/>
</dbReference>
<evidence type="ECO:0000256" key="1">
    <source>
        <dbReference type="ARBA" id="ARBA00022481"/>
    </source>
</evidence>
<dbReference type="GO" id="GO:0015627">
    <property type="term" value="C:type II protein secretion system complex"/>
    <property type="evidence" value="ECO:0007669"/>
    <property type="project" value="InterPro"/>
</dbReference>